<reference evidence="1 2" key="1">
    <citation type="submission" date="2012-06" db="EMBL/GenBank/DDBJ databases">
        <title>The complete genome of Aequorivita sublithincola DSM 14238.</title>
        <authorList>
            <consortium name="US DOE Joint Genome Institute (JGI-PGF)"/>
            <person name="Lucas S."/>
            <person name="Copeland A."/>
            <person name="Lapidus A."/>
            <person name="Goodwin L."/>
            <person name="Pitluck S."/>
            <person name="Peters L."/>
            <person name="Munk A.C.C."/>
            <person name="Kyrpides N."/>
            <person name="Mavromatis K."/>
            <person name="Pagani I."/>
            <person name="Ivanova N."/>
            <person name="Ovchinnikova G."/>
            <person name="Zeytun A."/>
            <person name="Detter J.C."/>
            <person name="Han C."/>
            <person name="Land M."/>
            <person name="Hauser L."/>
            <person name="Markowitz V."/>
            <person name="Cheng J.-F."/>
            <person name="Hugenholtz P."/>
            <person name="Woyke T."/>
            <person name="Wu D."/>
            <person name="Tindall B."/>
            <person name="Faehnrich R."/>
            <person name="Brambilla E."/>
            <person name="Klenk H.-P."/>
            <person name="Eisen J.A."/>
        </authorList>
    </citation>
    <scope>NUCLEOTIDE SEQUENCE [LARGE SCALE GENOMIC DNA]</scope>
    <source>
        <strain evidence="2">DSM 14238 / LMG 21431 / ACAM 643 / 9-3</strain>
    </source>
</reference>
<dbReference type="OrthoDB" id="1442873at2"/>
<dbReference type="KEGG" id="asl:Aeqsu_1008"/>
<dbReference type="RefSeq" id="WP_014781767.1">
    <property type="nucleotide sequence ID" value="NC_018013.1"/>
</dbReference>
<proteinExistence type="predicted"/>
<name>I3YU41_AEQSU</name>
<sequence length="115" mass="13480">METNKNIPKTDKEKLEEAIQLLSPRKRRKYNRESNDNMQEVTFEVTNNGELQYIISCLLRVCILSLENEDGFWSPRLYNCSEDQTVATVLELVDALMPNSQLYSYDDLEELLLEE</sequence>
<evidence type="ECO:0000313" key="1">
    <source>
        <dbReference type="EMBL" id="AFL80509.1"/>
    </source>
</evidence>
<protein>
    <submittedName>
        <fullName evidence="1">Uncharacterized protein</fullName>
    </submittedName>
</protein>
<keyword evidence="2" id="KW-1185">Reference proteome</keyword>
<organism evidence="1 2">
    <name type="scientific">Aequorivita sublithincola (strain DSM 14238 / LMG 21431 / ACAM 643 / 9-3)</name>
    <dbReference type="NCBI Taxonomy" id="746697"/>
    <lineage>
        <taxon>Bacteria</taxon>
        <taxon>Pseudomonadati</taxon>
        <taxon>Bacteroidota</taxon>
        <taxon>Flavobacteriia</taxon>
        <taxon>Flavobacteriales</taxon>
        <taxon>Flavobacteriaceae</taxon>
        <taxon>Aequorivita</taxon>
    </lineage>
</organism>
<evidence type="ECO:0000313" key="2">
    <source>
        <dbReference type="Proteomes" id="UP000006049"/>
    </source>
</evidence>
<gene>
    <name evidence="1" type="ordered locus">Aeqsu_1008</name>
</gene>
<dbReference type="STRING" id="746697.Aeqsu_1008"/>
<dbReference type="EMBL" id="CP003280">
    <property type="protein sequence ID" value="AFL80509.1"/>
    <property type="molecule type" value="Genomic_DNA"/>
</dbReference>
<dbReference type="HOGENOM" id="CLU_2103795_0_0_10"/>
<dbReference type="Proteomes" id="UP000006049">
    <property type="component" value="Chromosome"/>
</dbReference>
<accession>I3YU41</accession>
<dbReference type="AlphaFoldDB" id="I3YU41"/>